<comment type="subcellular location">
    <subcellularLocation>
        <location evidence="1">Membrane</location>
        <topology evidence="1">Multi-pass membrane protein</topology>
    </subcellularLocation>
</comment>
<evidence type="ECO:0000256" key="1">
    <source>
        <dbReference type="ARBA" id="ARBA00004141"/>
    </source>
</evidence>
<sequence length="273" mass="30618">MFEIFASTDAWVALITLTFLEIVLGIDNIVFISIAASKLPVKQQKKATNWGLALAMIQRIVLLIGVSYLIALQEPFYTINNSWISAGLSWQSLILFFGGLFLLYKSTSEIHEKVEIPKHDETRIKQKNLTSLSRALVQILLIDFIFSIDSILTAIGMTNGLGEKPEDAIVIMVIAVVISILIMMIFANAIRKFINDHPSMQLLALSFLILIGFMLITEAAHLSHTVVFGQEIGAIPKGYLYFAIAFSLFIEFLNMRLKKKINYVEEVNTESDN</sequence>
<protein>
    <submittedName>
        <fullName evidence="7">TerC family protein</fullName>
    </submittedName>
</protein>
<evidence type="ECO:0000313" key="8">
    <source>
        <dbReference type="Proteomes" id="UP001327027"/>
    </source>
</evidence>
<dbReference type="PANTHER" id="PTHR30238">
    <property type="entry name" value="MEMBRANE BOUND PREDICTED REDOX MODULATOR"/>
    <property type="match status" value="1"/>
</dbReference>
<evidence type="ECO:0000256" key="4">
    <source>
        <dbReference type="ARBA" id="ARBA00022989"/>
    </source>
</evidence>
<dbReference type="Proteomes" id="UP001327027">
    <property type="component" value="Unassembled WGS sequence"/>
</dbReference>
<dbReference type="RefSeq" id="WP_324180982.1">
    <property type="nucleotide sequence ID" value="NZ_BAABAW010000020.1"/>
</dbReference>
<keyword evidence="4 6" id="KW-1133">Transmembrane helix</keyword>
<keyword evidence="5 6" id="KW-0472">Membrane</keyword>
<dbReference type="PANTHER" id="PTHR30238:SF4">
    <property type="entry name" value="SLL1022 PROTEIN"/>
    <property type="match status" value="1"/>
</dbReference>
<proteinExistence type="inferred from homology"/>
<evidence type="ECO:0000256" key="6">
    <source>
        <dbReference type="SAM" id="Phobius"/>
    </source>
</evidence>
<keyword evidence="8" id="KW-1185">Reference proteome</keyword>
<comment type="similarity">
    <text evidence="2">Belongs to the TerC family.</text>
</comment>
<dbReference type="InterPro" id="IPR036259">
    <property type="entry name" value="MFS_trans_sf"/>
</dbReference>
<dbReference type="InterPro" id="IPR005496">
    <property type="entry name" value="Integral_membrane_TerC"/>
</dbReference>
<accession>A0ABU5ZYI0</accession>
<feature type="transmembrane region" description="Helical" evidence="6">
    <location>
        <begin position="234"/>
        <end position="253"/>
    </location>
</feature>
<keyword evidence="3 6" id="KW-0812">Transmembrane</keyword>
<comment type="caution">
    <text evidence="7">The sequence shown here is derived from an EMBL/GenBank/DDBJ whole genome shotgun (WGS) entry which is preliminary data.</text>
</comment>
<feature type="transmembrane region" description="Helical" evidence="6">
    <location>
        <begin position="48"/>
        <end position="71"/>
    </location>
</feature>
<evidence type="ECO:0000256" key="3">
    <source>
        <dbReference type="ARBA" id="ARBA00022692"/>
    </source>
</evidence>
<feature type="transmembrane region" description="Helical" evidence="6">
    <location>
        <begin position="202"/>
        <end position="222"/>
    </location>
</feature>
<name>A0ABU5ZYI0_9FLAO</name>
<gene>
    <name evidence="7" type="ORF">U6A24_15910</name>
</gene>
<feature type="transmembrane region" description="Helical" evidence="6">
    <location>
        <begin position="135"/>
        <end position="157"/>
    </location>
</feature>
<feature type="transmembrane region" description="Helical" evidence="6">
    <location>
        <begin position="169"/>
        <end position="190"/>
    </location>
</feature>
<dbReference type="EMBL" id="JAYKLX010000007">
    <property type="protein sequence ID" value="MEB3346960.1"/>
    <property type="molecule type" value="Genomic_DNA"/>
</dbReference>
<evidence type="ECO:0000313" key="7">
    <source>
        <dbReference type="EMBL" id="MEB3346960.1"/>
    </source>
</evidence>
<feature type="transmembrane region" description="Helical" evidence="6">
    <location>
        <begin position="12"/>
        <end position="36"/>
    </location>
</feature>
<dbReference type="SUPFAM" id="SSF103473">
    <property type="entry name" value="MFS general substrate transporter"/>
    <property type="match status" value="1"/>
</dbReference>
<reference evidence="7 8" key="1">
    <citation type="journal article" date="2013" name="Int. J. Syst. Evol. Microbiol.">
        <title>Aquimarina gracilis sp. nov., isolated from the gut microflora of a mussel, Mytilus coruscus, and emended description of Aquimarina spongiae.</title>
        <authorList>
            <person name="Park S.C."/>
            <person name="Choe H.N."/>
            <person name="Baik K.S."/>
            <person name="Seong C.N."/>
        </authorList>
    </citation>
    <scope>NUCLEOTIDE SEQUENCE [LARGE SCALE GENOMIC DNA]</scope>
    <source>
        <strain evidence="7 8">PSC32</strain>
    </source>
</reference>
<evidence type="ECO:0000256" key="5">
    <source>
        <dbReference type="ARBA" id="ARBA00023136"/>
    </source>
</evidence>
<dbReference type="Pfam" id="PF03741">
    <property type="entry name" value="TerC"/>
    <property type="match status" value="1"/>
</dbReference>
<evidence type="ECO:0000256" key="2">
    <source>
        <dbReference type="ARBA" id="ARBA00007511"/>
    </source>
</evidence>
<organism evidence="7 8">
    <name type="scientific">Aquimarina gracilis</name>
    <dbReference type="NCBI Taxonomy" id="874422"/>
    <lineage>
        <taxon>Bacteria</taxon>
        <taxon>Pseudomonadati</taxon>
        <taxon>Bacteroidota</taxon>
        <taxon>Flavobacteriia</taxon>
        <taxon>Flavobacteriales</taxon>
        <taxon>Flavobacteriaceae</taxon>
        <taxon>Aquimarina</taxon>
    </lineage>
</organism>
<feature type="transmembrane region" description="Helical" evidence="6">
    <location>
        <begin position="83"/>
        <end position="104"/>
    </location>
</feature>